<keyword evidence="1" id="KW-0732">Signal</keyword>
<evidence type="ECO:0000256" key="1">
    <source>
        <dbReference type="SAM" id="SignalP"/>
    </source>
</evidence>
<sequence length="274" mass="29424">MKRIAVIVFCVLMLASAAFAQEMTEVRDQASIFEKGYILVKGKSATGQEESMAERAAVVIAQRNLLETIQGLNLAGETSIVNNVGMRDIINTKVVGRLRGATPVKVVFDEAKGNAVAWVRYNLKGTGGLYDAAAPVLQGTPAKLGLEELPAFKPETAPAPQPKTYDGLIVIVEGTGFKPALANRIVTESQDILFEPSKVSPRMLIERGCGGYTTTQDKAKALLASWGSKSPLVVKCVKVMKGTEAVISVKDATVIFEQDQKTNMLPQAKVVFVL</sequence>
<evidence type="ECO:0008006" key="4">
    <source>
        <dbReference type="Google" id="ProtNLM"/>
    </source>
</evidence>
<dbReference type="EMBL" id="CP146609">
    <property type="protein sequence ID" value="WWX22225.1"/>
    <property type="molecule type" value="Genomic_DNA"/>
</dbReference>
<dbReference type="RefSeq" id="WP_338667920.1">
    <property type="nucleotide sequence ID" value="NZ_CP146609.1"/>
</dbReference>
<evidence type="ECO:0000313" key="2">
    <source>
        <dbReference type="EMBL" id="WWX22225.1"/>
    </source>
</evidence>
<accession>A0ABZ2IU59</accession>
<protein>
    <recommendedName>
        <fullName evidence="4">LPP20 lipoprotein</fullName>
    </recommendedName>
</protein>
<keyword evidence="3" id="KW-1185">Reference proteome</keyword>
<proteinExistence type="predicted"/>
<name>A0ABZ2IU59_9BACT</name>
<organism evidence="2 3">
    <name type="scientific">Pseudodesulfovibrio methanolicus</name>
    <dbReference type="NCBI Taxonomy" id="3126690"/>
    <lineage>
        <taxon>Bacteria</taxon>
        <taxon>Pseudomonadati</taxon>
        <taxon>Thermodesulfobacteriota</taxon>
        <taxon>Desulfovibrionia</taxon>
        <taxon>Desulfovibrionales</taxon>
        <taxon>Desulfovibrionaceae</taxon>
    </lineage>
</organism>
<evidence type="ECO:0000313" key="3">
    <source>
        <dbReference type="Proteomes" id="UP001385389"/>
    </source>
</evidence>
<feature type="signal peptide" evidence="1">
    <location>
        <begin position="1"/>
        <end position="20"/>
    </location>
</feature>
<dbReference type="Proteomes" id="UP001385389">
    <property type="component" value="Chromosome"/>
</dbReference>
<gene>
    <name evidence="2" type="ORF">V8V93_17480</name>
</gene>
<feature type="chain" id="PRO_5046331658" description="LPP20 lipoprotein" evidence="1">
    <location>
        <begin position="21"/>
        <end position="274"/>
    </location>
</feature>
<reference evidence="2 3" key="1">
    <citation type="submission" date="2024-03" db="EMBL/GenBank/DDBJ databases">
        <title>Phenotype and Genome Characterization of a Sulfate-Reducing Bacterium Pseudodesulfovibrio sp. strain 5S69, isolated from Petroleum Reservoir in Tatarstan (Russia).</title>
        <authorList>
            <person name="Bidzhieva S.K."/>
            <person name="Kadnikov V."/>
            <person name="Tourova T.P."/>
            <person name="Samigullina S.R."/>
            <person name="Sokolova D.S."/>
            <person name="Poltaraus A.B."/>
            <person name="Avtukh A.N."/>
            <person name="Tereshina V.M."/>
            <person name="Mardanov A.V."/>
            <person name="Nazina T.N."/>
        </authorList>
    </citation>
    <scope>NUCLEOTIDE SEQUENCE [LARGE SCALE GENOMIC DNA]</scope>
    <source>
        <strain evidence="2 3">5S69</strain>
    </source>
</reference>